<name>U5HK53_TEPAE</name>
<evidence type="ECO:0000256" key="2">
    <source>
        <dbReference type="ARBA" id="ARBA00005528"/>
    </source>
</evidence>
<dbReference type="InterPro" id="IPR046886">
    <property type="entry name" value="RsmE_MTase_dom"/>
</dbReference>
<dbReference type="Gene3D" id="3.40.1280.10">
    <property type="match status" value="1"/>
</dbReference>
<evidence type="ECO:0000256" key="5">
    <source>
        <dbReference type="ARBA" id="ARBA00022490"/>
    </source>
</evidence>
<keyword evidence="9 12" id="KW-0949">S-adenosyl-L-methionine</keyword>
<evidence type="ECO:0000259" key="13">
    <source>
        <dbReference type="Pfam" id="PF04452"/>
    </source>
</evidence>
<keyword evidence="7 12" id="KW-0489">Methyltransferase</keyword>
<dbReference type="EMBL" id="HF563609">
    <property type="protein sequence ID" value="CCP25924.2"/>
    <property type="molecule type" value="Genomic_DNA"/>
</dbReference>
<dbReference type="SUPFAM" id="SSF88697">
    <property type="entry name" value="PUA domain-like"/>
    <property type="match status" value="1"/>
</dbReference>
<evidence type="ECO:0000256" key="8">
    <source>
        <dbReference type="ARBA" id="ARBA00022679"/>
    </source>
</evidence>
<dbReference type="Proteomes" id="UP000010802">
    <property type="component" value="Chromosome"/>
</dbReference>
<dbReference type="GO" id="GO:0070475">
    <property type="term" value="P:rRNA base methylation"/>
    <property type="evidence" value="ECO:0007669"/>
    <property type="project" value="TreeGrafter"/>
</dbReference>
<dbReference type="InterPro" id="IPR029028">
    <property type="entry name" value="Alpha/beta_knot_MTases"/>
</dbReference>
<dbReference type="InterPro" id="IPR029026">
    <property type="entry name" value="tRNA_m1G_MTases_N"/>
</dbReference>
<feature type="domain" description="Ribosomal RNA small subunit methyltransferase E methyltransferase" evidence="13">
    <location>
        <begin position="84"/>
        <end position="249"/>
    </location>
</feature>
<dbReference type="InterPro" id="IPR015947">
    <property type="entry name" value="PUA-like_sf"/>
</dbReference>
<dbReference type="Pfam" id="PF20260">
    <property type="entry name" value="PUA_4"/>
    <property type="match status" value="1"/>
</dbReference>
<dbReference type="NCBIfam" id="NF008692">
    <property type="entry name" value="PRK11713.1-5"/>
    <property type="match status" value="1"/>
</dbReference>
<dbReference type="CDD" id="cd18084">
    <property type="entry name" value="RsmE-like"/>
    <property type="match status" value="1"/>
</dbReference>
<evidence type="ECO:0000259" key="14">
    <source>
        <dbReference type="Pfam" id="PF20260"/>
    </source>
</evidence>
<accession>U5HK53</accession>
<dbReference type="PANTHER" id="PTHR30027">
    <property type="entry name" value="RIBOSOMAL RNA SMALL SUBUNIT METHYLTRANSFERASE E"/>
    <property type="match status" value="1"/>
</dbReference>
<evidence type="ECO:0000256" key="9">
    <source>
        <dbReference type="ARBA" id="ARBA00022691"/>
    </source>
</evidence>
<dbReference type="SUPFAM" id="SSF75217">
    <property type="entry name" value="alpha/beta knot"/>
    <property type="match status" value="1"/>
</dbReference>
<evidence type="ECO:0000313" key="16">
    <source>
        <dbReference type="Proteomes" id="UP000010802"/>
    </source>
</evidence>
<dbReference type="GO" id="GO:0005737">
    <property type="term" value="C:cytoplasm"/>
    <property type="evidence" value="ECO:0007669"/>
    <property type="project" value="UniProtKB-SubCell"/>
</dbReference>
<dbReference type="Gene3D" id="2.40.240.20">
    <property type="entry name" value="Hypothetical PUA domain-like, domain 1"/>
    <property type="match status" value="1"/>
</dbReference>
<dbReference type="KEGG" id="tae:TepiRe1_1200"/>
<evidence type="ECO:0000256" key="1">
    <source>
        <dbReference type="ARBA" id="ARBA00004496"/>
    </source>
</evidence>
<dbReference type="Pfam" id="PF04452">
    <property type="entry name" value="Methyltrans_RNA"/>
    <property type="match status" value="1"/>
</dbReference>
<evidence type="ECO:0000313" key="15">
    <source>
        <dbReference type="EMBL" id="CCP25924.2"/>
    </source>
</evidence>
<keyword evidence="5 12" id="KW-0963">Cytoplasm</keyword>
<evidence type="ECO:0000256" key="3">
    <source>
        <dbReference type="ARBA" id="ARBA00012328"/>
    </source>
</evidence>
<keyword evidence="6 12" id="KW-0698">rRNA processing</keyword>
<dbReference type="AlphaFoldDB" id="U5HK53"/>
<dbReference type="PANTHER" id="PTHR30027:SF3">
    <property type="entry name" value="16S RRNA (URACIL(1498)-N(3))-METHYLTRANSFERASE"/>
    <property type="match status" value="1"/>
</dbReference>
<dbReference type="STRING" id="1209989.TepRe1_1100"/>
<dbReference type="InterPro" id="IPR046887">
    <property type="entry name" value="RsmE_PUA-like"/>
</dbReference>
<organism evidence="15 16">
    <name type="scientific">Tepidanaerobacter acetatoxydans (strain DSM 21804 / JCM 16047 / Re1)</name>
    <dbReference type="NCBI Taxonomy" id="1209989"/>
    <lineage>
        <taxon>Bacteria</taxon>
        <taxon>Bacillati</taxon>
        <taxon>Bacillota</taxon>
        <taxon>Clostridia</taxon>
        <taxon>Thermosediminibacterales</taxon>
        <taxon>Tepidanaerobacteraceae</taxon>
        <taxon>Tepidanaerobacter</taxon>
    </lineage>
</organism>
<evidence type="ECO:0000256" key="11">
    <source>
        <dbReference type="ARBA" id="ARBA00047944"/>
    </source>
</evidence>
<keyword evidence="8 12" id="KW-0808">Transferase</keyword>
<evidence type="ECO:0000256" key="10">
    <source>
        <dbReference type="ARBA" id="ARBA00025699"/>
    </source>
</evidence>
<comment type="function">
    <text evidence="10 12">Specifically methylates the N3 position of the uracil ring of uridine 1498 (m3U1498) in 16S rRNA. Acts on the fully assembled 30S ribosomal subunit.</text>
</comment>
<sequence>MGEVIFMSRFFVFQDLNINDQITISGEDAHHIIRVLRYQTGDVIHISDGANTESIGVILDIDTQGPSVKLKIIEKNKVESISPYITLFQGLPKGEKFDWILQKNTEIGVSEFIPIITQRTVVNISPSKLGHRKNRWGKIVKEAAKQCMRMDIPKIGDVLSFDLALQEIKKYSLCIIPWENEKEISIRHIIKDMNENKSISKIAVFIGSEGGFSKDEVEKAKAAGAVPVSLGPRILRTETAGIVACSVLMYEIGDMGGK</sequence>
<keyword evidence="16" id="KW-1185">Reference proteome</keyword>
<dbReference type="NCBIfam" id="TIGR00046">
    <property type="entry name" value="RsmE family RNA methyltransferase"/>
    <property type="match status" value="1"/>
</dbReference>
<dbReference type="PIRSF" id="PIRSF015601">
    <property type="entry name" value="MTase_slr0722"/>
    <property type="match status" value="1"/>
</dbReference>
<comment type="similarity">
    <text evidence="2 12">Belongs to the RNA methyltransferase RsmE family.</text>
</comment>
<protein>
    <recommendedName>
        <fullName evidence="4 12">Ribosomal RNA small subunit methyltransferase E</fullName>
        <ecNumber evidence="3 12">2.1.1.193</ecNumber>
    </recommendedName>
</protein>
<dbReference type="GO" id="GO:0070042">
    <property type="term" value="F:rRNA (uridine-N3-)-methyltransferase activity"/>
    <property type="evidence" value="ECO:0007669"/>
    <property type="project" value="TreeGrafter"/>
</dbReference>
<evidence type="ECO:0000256" key="6">
    <source>
        <dbReference type="ARBA" id="ARBA00022552"/>
    </source>
</evidence>
<proteinExistence type="inferred from homology"/>
<dbReference type="EC" id="2.1.1.193" evidence="3 12"/>
<gene>
    <name evidence="15" type="ordered locus">TEPIRE1_1200</name>
</gene>
<evidence type="ECO:0000256" key="12">
    <source>
        <dbReference type="PIRNR" id="PIRNR015601"/>
    </source>
</evidence>
<dbReference type="InterPro" id="IPR006700">
    <property type="entry name" value="RsmE"/>
</dbReference>
<dbReference type="eggNOG" id="COG1385">
    <property type="taxonomic scope" value="Bacteria"/>
</dbReference>
<evidence type="ECO:0000256" key="4">
    <source>
        <dbReference type="ARBA" id="ARBA00013673"/>
    </source>
</evidence>
<dbReference type="HOGENOM" id="CLU_067442_3_0_9"/>
<evidence type="ECO:0000256" key="7">
    <source>
        <dbReference type="ARBA" id="ARBA00022603"/>
    </source>
</evidence>
<comment type="subcellular location">
    <subcellularLocation>
        <location evidence="1 12">Cytoplasm</location>
    </subcellularLocation>
</comment>
<feature type="domain" description="Ribosomal RNA small subunit methyltransferase E PUA-like" evidence="14">
    <location>
        <begin position="24"/>
        <end position="69"/>
    </location>
</feature>
<reference evidence="16" key="1">
    <citation type="journal article" date="2013" name="Genome Announc.">
        <title>First genome sequence of a syntrophic acetate-oxidizing bacterium, Tepidanaerobacter acetatoxydans strain Re1.</title>
        <authorList>
            <person name="Manzoor S."/>
            <person name="Bongcam-Rudloff E."/>
            <person name="Schnurer A."/>
            <person name="Muller B."/>
        </authorList>
    </citation>
    <scope>NUCLEOTIDE SEQUENCE [LARGE SCALE GENOMIC DNA]</scope>
    <source>
        <strain evidence="16">Re1</strain>
    </source>
</reference>
<comment type="catalytic activity">
    <reaction evidence="11 12">
        <text>uridine(1498) in 16S rRNA + S-adenosyl-L-methionine = N(3)-methyluridine(1498) in 16S rRNA + S-adenosyl-L-homocysteine + H(+)</text>
        <dbReference type="Rhea" id="RHEA:42920"/>
        <dbReference type="Rhea" id="RHEA-COMP:10283"/>
        <dbReference type="Rhea" id="RHEA-COMP:10284"/>
        <dbReference type="ChEBI" id="CHEBI:15378"/>
        <dbReference type="ChEBI" id="CHEBI:57856"/>
        <dbReference type="ChEBI" id="CHEBI:59789"/>
        <dbReference type="ChEBI" id="CHEBI:65315"/>
        <dbReference type="ChEBI" id="CHEBI:74502"/>
        <dbReference type="EC" id="2.1.1.193"/>
    </reaction>
</comment>